<evidence type="ECO:0000256" key="6">
    <source>
        <dbReference type="RuleBase" id="RU000416"/>
    </source>
</evidence>
<keyword evidence="1 5" id="KW-0489">Methyltransferase</keyword>
<comment type="similarity">
    <text evidence="5 6">Belongs to the class I-like SAM-binding methyltransferase superfamily. C5-methyltransferase family.</text>
</comment>
<evidence type="ECO:0000256" key="5">
    <source>
        <dbReference type="PROSITE-ProRule" id="PRU01016"/>
    </source>
</evidence>
<dbReference type="Gene3D" id="3.90.120.10">
    <property type="entry name" value="DNA Methylase, subunit A, domain 2"/>
    <property type="match status" value="1"/>
</dbReference>
<comment type="catalytic activity">
    <reaction evidence="7">
        <text>a 2'-deoxycytidine in DNA + S-adenosyl-L-methionine = a 5-methyl-2'-deoxycytidine in DNA + S-adenosyl-L-homocysteine + H(+)</text>
        <dbReference type="Rhea" id="RHEA:13681"/>
        <dbReference type="Rhea" id="RHEA-COMP:11369"/>
        <dbReference type="Rhea" id="RHEA-COMP:11370"/>
        <dbReference type="ChEBI" id="CHEBI:15378"/>
        <dbReference type="ChEBI" id="CHEBI:57856"/>
        <dbReference type="ChEBI" id="CHEBI:59789"/>
        <dbReference type="ChEBI" id="CHEBI:85452"/>
        <dbReference type="ChEBI" id="CHEBI:85454"/>
        <dbReference type="EC" id="2.1.1.37"/>
    </reaction>
</comment>
<dbReference type="NCBIfam" id="TIGR00675">
    <property type="entry name" value="dcm"/>
    <property type="match status" value="1"/>
</dbReference>
<name>A0A511V6T9_9BACL</name>
<evidence type="ECO:0000256" key="7">
    <source>
        <dbReference type="RuleBase" id="RU000417"/>
    </source>
</evidence>
<gene>
    <name evidence="8" type="primary">dcm</name>
    <name evidence="8" type="ORF">ADA01nite_21160</name>
</gene>
<dbReference type="GO" id="GO:0032259">
    <property type="term" value="P:methylation"/>
    <property type="evidence" value="ECO:0007669"/>
    <property type="project" value="UniProtKB-KW"/>
</dbReference>
<evidence type="ECO:0000256" key="1">
    <source>
        <dbReference type="ARBA" id="ARBA00022603"/>
    </source>
</evidence>
<evidence type="ECO:0000313" key="9">
    <source>
        <dbReference type="Proteomes" id="UP000321157"/>
    </source>
</evidence>
<reference evidence="8 9" key="1">
    <citation type="submission" date="2019-07" db="EMBL/GenBank/DDBJ databases">
        <title>Whole genome shotgun sequence of Aneurinibacillus danicus NBRC 102444.</title>
        <authorList>
            <person name="Hosoyama A."/>
            <person name="Uohara A."/>
            <person name="Ohji S."/>
            <person name="Ichikawa N."/>
        </authorList>
    </citation>
    <scope>NUCLEOTIDE SEQUENCE [LARGE SCALE GENOMIC DNA]</scope>
    <source>
        <strain evidence="8 9">NBRC 102444</strain>
    </source>
</reference>
<evidence type="ECO:0000256" key="3">
    <source>
        <dbReference type="ARBA" id="ARBA00022691"/>
    </source>
</evidence>
<dbReference type="EC" id="2.1.1.37" evidence="7"/>
<sequence>MNYKYTGISLFTGAGGMDVGFKRAGVNVLWANEIDKDACNTYEANHPETLLKRGDIRELLGELEQFNDVDIVFGGPPCQGFSVAGKMDPNDERSTLIWTFLDVVRIIRPKAFVLENVKALATLEKWKNVREKLFHLANEMGYSCYPFLLNSSHFGVPQKRERVFFIGLLGKNIDPHHTFSRLEQRRKKPKNIRETISILGPAGTTRNPLTCTAKITLAAKPVIRKSPYAGMIFNGLGRPLDLDGVSNTLPASMGGNKTPIVDEALLYNHANDNWVVNYHKGLLENKVIPEFGEAPSRLRRLTIKEAALIQTFPEEYVFHGSKTAIYRQIGNAVPCLLAEAVASAVIDELEGITINNIRNKPEQLAFESLLSI</sequence>
<dbReference type="InterPro" id="IPR001525">
    <property type="entry name" value="C5_MeTfrase"/>
</dbReference>
<protein>
    <recommendedName>
        <fullName evidence="7">Cytosine-specific methyltransferase</fullName>
        <ecNumber evidence="7">2.1.1.37</ecNumber>
    </recommendedName>
</protein>
<feature type="active site" evidence="5">
    <location>
        <position position="78"/>
    </location>
</feature>
<dbReference type="InterPro" id="IPR018117">
    <property type="entry name" value="C5_DNA_meth_AS"/>
</dbReference>
<dbReference type="EMBL" id="BJXX01000086">
    <property type="protein sequence ID" value="GEN34656.1"/>
    <property type="molecule type" value="Genomic_DNA"/>
</dbReference>
<accession>A0A511V6T9</accession>
<dbReference type="PROSITE" id="PS51679">
    <property type="entry name" value="SAM_MT_C5"/>
    <property type="match status" value="1"/>
</dbReference>
<dbReference type="OrthoDB" id="9813719at2"/>
<dbReference type="Pfam" id="PF00145">
    <property type="entry name" value="DNA_methylase"/>
    <property type="match status" value="1"/>
</dbReference>
<dbReference type="Gene3D" id="3.40.50.150">
    <property type="entry name" value="Vaccinia Virus protein VP39"/>
    <property type="match status" value="1"/>
</dbReference>
<dbReference type="GO" id="GO:0003886">
    <property type="term" value="F:DNA (cytosine-5-)-methyltransferase activity"/>
    <property type="evidence" value="ECO:0007669"/>
    <property type="project" value="UniProtKB-EC"/>
</dbReference>
<evidence type="ECO:0000313" key="8">
    <source>
        <dbReference type="EMBL" id="GEN34656.1"/>
    </source>
</evidence>
<dbReference type="PRINTS" id="PR00105">
    <property type="entry name" value="C5METTRFRASE"/>
</dbReference>
<dbReference type="AlphaFoldDB" id="A0A511V6T9"/>
<evidence type="ECO:0000256" key="4">
    <source>
        <dbReference type="ARBA" id="ARBA00022747"/>
    </source>
</evidence>
<evidence type="ECO:0000256" key="2">
    <source>
        <dbReference type="ARBA" id="ARBA00022679"/>
    </source>
</evidence>
<dbReference type="PROSITE" id="PS00094">
    <property type="entry name" value="C5_MTASE_1"/>
    <property type="match status" value="1"/>
</dbReference>
<dbReference type="GO" id="GO:0044027">
    <property type="term" value="P:negative regulation of gene expression via chromosomal CpG island methylation"/>
    <property type="evidence" value="ECO:0007669"/>
    <property type="project" value="TreeGrafter"/>
</dbReference>
<keyword evidence="3 5" id="KW-0949">S-adenosyl-L-methionine</keyword>
<dbReference type="GO" id="GO:0009307">
    <property type="term" value="P:DNA restriction-modification system"/>
    <property type="evidence" value="ECO:0007669"/>
    <property type="project" value="UniProtKB-KW"/>
</dbReference>
<keyword evidence="4" id="KW-0680">Restriction system</keyword>
<dbReference type="GO" id="GO:0003677">
    <property type="term" value="F:DNA binding"/>
    <property type="evidence" value="ECO:0007669"/>
    <property type="project" value="TreeGrafter"/>
</dbReference>
<dbReference type="Proteomes" id="UP000321157">
    <property type="component" value="Unassembled WGS sequence"/>
</dbReference>
<dbReference type="PANTHER" id="PTHR10629:SF52">
    <property type="entry name" value="DNA (CYTOSINE-5)-METHYLTRANSFERASE 1"/>
    <property type="match status" value="1"/>
</dbReference>
<keyword evidence="2 5" id="KW-0808">Transferase</keyword>
<dbReference type="PANTHER" id="PTHR10629">
    <property type="entry name" value="CYTOSINE-SPECIFIC METHYLTRANSFERASE"/>
    <property type="match status" value="1"/>
</dbReference>
<dbReference type="InterPro" id="IPR050390">
    <property type="entry name" value="C5-Methyltransferase"/>
</dbReference>
<dbReference type="SUPFAM" id="SSF53335">
    <property type="entry name" value="S-adenosyl-L-methionine-dependent methyltransferases"/>
    <property type="match status" value="1"/>
</dbReference>
<dbReference type="RefSeq" id="WP_146809928.1">
    <property type="nucleotide sequence ID" value="NZ_BJXX01000086.1"/>
</dbReference>
<comment type="caution">
    <text evidence="8">The sequence shown here is derived from an EMBL/GenBank/DDBJ whole genome shotgun (WGS) entry which is preliminary data.</text>
</comment>
<organism evidence="8 9">
    <name type="scientific">Aneurinibacillus danicus</name>
    <dbReference type="NCBI Taxonomy" id="267746"/>
    <lineage>
        <taxon>Bacteria</taxon>
        <taxon>Bacillati</taxon>
        <taxon>Bacillota</taxon>
        <taxon>Bacilli</taxon>
        <taxon>Bacillales</taxon>
        <taxon>Paenibacillaceae</taxon>
        <taxon>Aneurinibacillus group</taxon>
        <taxon>Aneurinibacillus</taxon>
    </lineage>
</organism>
<dbReference type="InterPro" id="IPR029063">
    <property type="entry name" value="SAM-dependent_MTases_sf"/>
</dbReference>
<keyword evidence="9" id="KW-1185">Reference proteome</keyword>
<dbReference type="CDD" id="cd00315">
    <property type="entry name" value="Cyt_C5_DNA_methylase"/>
    <property type="match status" value="1"/>
</dbReference>
<proteinExistence type="inferred from homology"/>